<evidence type="ECO:0000256" key="3">
    <source>
        <dbReference type="ARBA" id="ARBA00022840"/>
    </source>
</evidence>
<keyword evidence="2" id="KW-0547">Nucleotide-binding</keyword>
<dbReference type="InterPro" id="IPR008995">
    <property type="entry name" value="Mo/tungstate-bd_C_term_dom"/>
</dbReference>
<dbReference type="InterPro" id="IPR003593">
    <property type="entry name" value="AAA+_ATPase"/>
</dbReference>
<feature type="domain" description="ABC transporter" evidence="4">
    <location>
        <begin position="12"/>
        <end position="245"/>
    </location>
</feature>
<dbReference type="InterPro" id="IPR050093">
    <property type="entry name" value="ABC_SmlMolc_Importer"/>
</dbReference>
<gene>
    <name evidence="5" type="ORF">Tbon_00485</name>
</gene>
<keyword evidence="3 5" id="KW-0067">ATP-binding</keyword>
<reference evidence="5 6" key="1">
    <citation type="submission" date="2019-08" db="EMBL/GenBank/DDBJ databases">
        <authorList>
            <person name="Toschakov S.V."/>
        </authorList>
    </citation>
    <scope>NUCLEOTIDE SEQUENCE [LARGE SCALE GENOMIC DNA]</scope>
    <source>
        <strain evidence="5 6">3753O</strain>
    </source>
</reference>
<proteinExistence type="predicted"/>
<dbReference type="Proteomes" id="UP000326331">
    <property type="component" value="Chromosome"/>
</dbReference>
<dbReference type="PANTHER" id="PTHR42781">
    <property type="entry name" value="SPERMIDINE/PUTRESCINE IMPORT ATP-BINDING PROTEIN POTA"/>
    <property type="match status" value="1"/>
</dbReference>
<accession>A0ABX6BY60</accession>
<evidence type="ECO:0000259" key="4">
    <source>
        <dbReference type="PROSITE" id="PS50893"/>
    </source>
</evidence>
<dbReference type="InterPro" id="IPR013611">
    <property type="entry name" value="Transp-assoc_OB_typ2"/>
</dbReference>
<evidence type="ECO:0000313" key="6">
    <source>
        <dbReference type="Proteomes" id="UP000326331"/>
    </source>
</evidence>
<name>A0ABX6BY60_9CHLR</name>
<dbReference type="InterPro" id="IPR003439">
    <property type="entry name" value="ABC_transporter-like_ATP-bd"/>
</dbReference>
<protein>
    <submittedName>
        <fullName evidence="5">ABC transporter ATP-binding protein</fullName>
    </submittedName>
</protein>
<dbReference type="Pfam" id="PF00005">
    <property type="entry name" value="ABC_tran"/>
    <property type="match status" value="1"/>
</dbReference>
<evidence type="ECO:0000256" key="1">
    <source>
        <dbReference type="ARBA" id="ARBA00022448"/>
    </source>
</evidence>
<dbReference type="InterPro" id="IPR027417">
    <property type="entry name" value="P-loop_NTPase"/>
</dbReference>
<dbReference type="InterPro" id="IPR017871">
    <property type="entry name" value="ABC_transporter-like_CS"/>
</dbReference>
<evidence type="ECO:0000256" key="2">
    <source>
        <dbReference type="ARBA" id="ARBA00022741"/>
    </source>
</evidence>
<dbReference type="GO" id="GO:0005524">
    <property type="term" value="F:ATP binding"/>
    <property type="evidence" value="ECO:0007669"/>
    <property type="project" value="UniProtKB-KW"/>
</dbReference>
<dbReference type="EMBL" id="CP042829">
    <property type="protein sequence ID" value="QFG01850.1"/>
    <property type="molecule type" value="Genomic_DNA"/>
</dbReference>
<evidence type="ECO:0000313" key="5">
    <source>
        <dbReference type="EMBL" id="QFG01850.1"/>
    </source>
</evidence>
<dbReference type="Gene3D" id="3.40.50.300">
    <property type="entry name" value="P-loop containing nucleotide triphosphate hydrolases"/>
    <property type="match status" value="1"/>
</dbReference>
<keyword evidence="6" id="KW-1185">Reference proteome</keyword>
<reference evidence="5 6" key="2">
    <citation type="submission" date="2019-10" db="EMBL/GenBank/DDBJ databases">
        <title>Thermopilla bonchosmolovskayae gen. nov., sp. nov., a moderately thermophilic Chloroflexi bacterium from a Chukotka hot spring (Arctic, Russia), representing a novel classis Thermopillaia, which include previously uncultivated lineage OLB14.</title>
        <authorList>
            <person name="Kochetkova T.V."/>
            <person name="Zayulina K.S."/>
            <person name="Zhigarkov V.S."/>
            <person name="Minaev N.V."/>
            <person name="Novikov A."/>
            <person name="Toshchakov S.V."/>
            <person name="Elcheninov A.G."/>
            <person name="Kublanov I.V."/>
        </authorList>
    </citation>
    <scope>NUCLEOTIDE SEQUENCE [LARGE SCALE GENOMIC DNA]</scope>
    <source>
        <strain evidence="5 6">3753O</strain>
    </source>
</reference>
<dbReference type="PANTHER" id="PTHR42781:SF4">
    <property type="entry name" value="SPERMIDINE_PUTRESCINE IMPORT ATP-BINDING PROTEIN POTA"/>
    <property type="match status" value="1"/>
</dbReference>
<dbReference type="SUPFAM" id="SSF50331">
    <property type="entry name" value="MOP-like"/>
    <property type="match status" value="1"/>
</dbReference>
<keyword evidence="1" id="KW-0813">Transport</keyword>
<dbReference type="SUPFAM" id="SSF52540">
    <property type="entry name" value="P-loop containing nucleoside triphosphate hydrolases"/>
    <property type="match status" value="1"/>
</dbReference>
<dbReference type="PROSITE" id="PS50893">
    <property type="entry name" value="ABC_TRANSPORTER_2"/>
    <property type="match status" value="1"/>
</dbReference>
<dbReference type="PROSITE" id="PS00211">
    <property type="entry name" value="ABC_TRANSPORTER_1"/>
    <property type="match status" value="1"/>
</dbReference>
<organism evidence="5 6">
    <name type="scientific">Tepidiforma bonchosmolovskayae</name>
    <dbReference type="NCBI Taxonomy" id="2601677"/>
    <lineage>
        <taxon>Bacteria</taxon>
        <taxon>Bacillati</taxon>
        <taxon>Chloroflexota</taxon>
        <taxon>Tepidiformia</taxon>
        <taxon>Tepidiformales</taxon>
        <taxon>Tepidiformaceae</taxon>
        <taxon>Tepidiforma</taxon>
    </lineage>
</organism>
<dbReference type="Pfam" id="PF08402">
    <property type="entry name" value="TOBE_2"/>
    <property type="match status" value="1"/>
</dbReference>
<dbReference type="SMART" id="SM00382">
    <property type="entry name" value="AAA"/>
    <property type="match status" value="1"/>
</dbReference>
<sequence>MPSTQQSSGGAADVLEASFRLAKGTFVLELDLAAEPGITVLFGPSGSGKSLTLRAIAGMVEPDAGRIAVDGAAVFDRAAGISVPPHRRGFGYAGQRPALFPHLTVRQNVAFGLRDHSRADRDAVTSALLARFGLAGFEQRRVGSLSGGQAQRVALARALAPGHRVLLLDEPFSALDEALRQDLRALLNDLARERELVIIFVTHDLREAHLLADRLAVLDGGRVLQAGPRDAVFRAPSNRRVAELLGAVNVFPATVIRRDDSTLVFTAGGWEGLAASWSGDPVPGQAVDVMIRPERVVMRRGAPTVNALPARIVREFDYGNSRVLHFEPDGAGPRLVVELASRPYDVLDVRSRKSWTLELPPEDLHVMPALARAAR</sequence>